<feature type="signal peptide" evidence="11">
    <location>
        <begin position="1"/>
        <end position="25"/>
    </location>
</feature>
<dbReference type="AlphaFoldDB" id="A0A7Y9IU57"/>
<keyword evidence="4" id="KW-1134">Transmembrane beta strand</keyword>
<name>A0A7Y9IU57_9BURK</name>
<keyword evidence="5" id="KW-0812">Transmembrane</keyword>
<dbReference type="InterPro" id="IPR023614">
    <property type="entry name" value="Porin_dom_sf"/>
</dbReference>
<evidence type="ECO:0000259" key="12">
    <source>
        <dbReference type="Pfam" id="PF13609"/>
    </source>
</evidence>
<dbReference type="Gene3D" id="2.40.160.10">
    <property type="entry name" value="Porin"/>
    <property type="match status" value="1"/>
</dbReference>
<evidence type="ECO:0000256" key="7">
    <source>
        <dbReference type="ARBA" id="ARBA00023065"/>
    </source>
</evidence>
<keyword evidence="6 11" id="KW-0732">Signal</keyword>
<feature type="chain" id="PRO_5030637883" evidence="11">
    <location>
        <begin position="26"/>
        <end position="373"/>
    </location>
</feature>
<comment type="subcellular location">
    <subcellularLocation>
        <location evidence="1">Cell outer membrane</location>
        <topology evidence="1">Multi-pass membrane protein</topology>
    </subcellularLocation>
</comment>
<dbReference type="InterPro" id="IPR001702">
    <property type="entry name" value="Porin_Gram-ve"/>
</dbReference>
<dbReference type="PRINTS" id="PR00184">
    <property type="entry name" value="NEISSPPORIN"/>
</dbReference>
<keyword evidence="3" id="KW-0813">Transport</keyword>
<accession>A0A7Y9IU57</accession>
<evidence type="ECO:0000256" key="10">
    <source>
        <dbReference type="ARBA" id="ARBA00023237"/>
    </source>
</evidence>
<organism evidence="13 14">
    <name type="scientific">Pigmentiphaga litoralis</name>
    <dbReference type="NCBI Taxonomy" id="516702"/>
    <lineage>
        <taxon>Bacteria</taxon>
        <taxon>Pseudomonadati</taxon>
        <taxon>Pseudomonadota</taxon>
        <taxon>Betaproteobacteria</taxon>
        <taxon>Burkholderiales</taxon>
        <taxon>Alcaligenaceae</taxon>
        <taxon>Pigmentiphaga</taxon>
    </lineage>
</organism>
<evidence type="ECO:0000313" key="14">
    <source>
        <dbReference type="Proteomes" id="UP000542125"/>
    </source>
</evidence>
<gene>
    <name evidence="13" type="ORF">FHW18_002141</name>
</gene>
<evidence type="ECO:0000256" key="2">
    <source>
        <dbReference type="ARBA" id="ARBA00011233"/>
    </source>
</evidence>
<evidence type="ECO:0000256" key="1">
    <source>
        <dbReference type="ARBA" id="ARBA00004571"/>
    </source>
</evidence>
<evidence type="ECO:0000256" key="9">
    <source>
        <dbReference type="ARBA" id="ARBA00023136"/>
    </source>
</evidence>
<evidence type="ECO:0000256" key="3">
    <source>
        <dbReference type="ARBA" id="ARBA00022448"/>
    </source>
</evidence>
<feature type="domain" description="Porin" evidence="12">
    <location>
        <begin position="10"/>
        <end position="335"/>
    </location>
</feature>
<keyword evidence="7" id="KW-0406">Ion transport</keyword>
<dbReference type="PANTHER" id="PTHR34501:SF9">
    <property type="entry name" value="MAJOR OUTER MEMBRANE PROTEIN P.IA"/>
    <property type="match status" value="1"/>
</dbReference>
<evidence type="ECO:0000256" key="4">
    <source>
        <dbReference type="ARBA" id="ARBA00022452"/>
    </source>
</evidence>
<keyword evidence="9" id="KW-0472">Membrane</keyword>
<proteinExistence type="predicted"/>
<dbReference type="Pfam" id="PF13609">
    <property type="entry name" value="Porin_4"/>
    <property type="match status" value="1"/>
</dbReference>
<protein>
    <submittedName>
        <fullName evidence="13">Putative porin</fullName>
    </submittedName>
</protein>
<dbReference type="EMBL" id="JACBYR010000001">
    <property type="protein sequence ID" value="NYE82870.1"/>
    <property type="molecule type" value="Genomic_DNA"/>
</dbReference>
<evidence type="ECO:0000256" key="5">
    <source>
        <dbReference type="ARBA" id="ARBA00022692"/>
    </source>
</evidence>
<evidence type="ECO:0000256" key="8">
    <source>
        <dbReference type="ARBA" id="ARBA00023114"/>
    </source>
</evidence>
<evidence type="ECO:0000313" key="13">
    <source>
        <dbReference type="EMBL" id="NYE82870.1"/>
    </source>
</evidence>
<dbReference type="GO" id="GO:0009279">
    <property type="term" value="C:cell outer membrane"/>
    <property type="evidence" value="ECO:0007669"/>
    <property type="project" value="UniProtKB-SubCell"/>
</dbReference>
<dbReference type="GO" id="GO:0034220">
    <property type="term" value="P:monoatomic ion transmembrane transport"/>
    <property type="evidence" value="ECO:0007669"/>
    <property type="project" value="InterPro"/>
</dbReference>
<dbReference type="InterPro" id="IPR002299">
    <property type="entry name" value="Porin_Neis"/>
</dbReference>
<comment type="caution">
    <text evidence="13">The sequence shown here is derived from an EMBL/GenBank/DDBJ whole genome shotgun (WGS) entry which is preliminary data.</text>
</comment>
<dbReference type="PRINTS" id="PR00182">
    <property type="entry name" value="ECOLNEIPORIN"/>
</dbReference>
<comment type="subunit">
    <text evidence="2">Homotrimer.</text>
</comment>
<keyword evidence="10" id="KW-0998">Cell outer membrane</keyword>
<dbReference type="GO" id="GO:0046930">
    <property type="term" value="C:pore complex"/>
    <property type="evidence" value="ECO:0007669"/>
    <property type="project" value="UniProtKB-KW"/>
</dbReference>
<keyword evidence="8" id="KW-0626">Porin</keyword>
<keyword evidence="14" id="KW-1185">Reference proteome</keyword>
<dbReference type="SUPFAM" id="SSF56935">
    <property type="entry name" value="Porins"/>
    <property type="match status" value="1"/>
</dbReference>
<dbReference type="GO" id="GO:0015288">
    <property type="term" value="F:porin activity"/>
    <property type="evidence" value="ECO:0007669"/>
    <property type="project" value="UniProtKB-KW"/>
</dbReference>
<evidence type="ECO:0000256" key="6">
    <source>
        <dbReference type="ARBA" id="ARBA00022729"/>
    </source>
</evidence>
<sequence>MIKTVSMAAAVAACGMAVCSTAAFAQSSVTLYGTVDQYVSYLRSSSGEKSVALEDGALTRTRWGLRGSEDLGGGRRATFQLEAGANADDGKAADTSRLFDRQAWVGLGGGFGEVRVGRQNTVVLGRGSYVDHSARTLGSVFNAFGIPARYDNDVSYISPRVAGFLVEAHYALAETPNQSRRQSVKQLGVDYETGPYRLGYVGVTAGPRSPAAYTANVQYQNVYANYDYGQGKVYLAYARSNNTTATGAGNNTGTILSNVGGVVDGSNADVNRMYNLWQISADYRATPQFRVGALFGLLDDRSGNRSASGMSVAGFYDLSKRTTVYTVGQQLRNRGSAGFRPAGSAGLKSNFATPNDVNGRTITGLHAGILHRF</sequence>
<dbReference type="InterPro" id="IPR050298">
    <property type="entry name" value="Gram-neg_bact_OMP"/>
</dbReference>
<dbReference type="PANTHER" id="PTHR34501">
    <property type="entry name" value="PROTEIN YDDL-RELATED"/>
    <property type="match status" value="1"/>
</dbReference>
<dbReference type="CDD" id="cd00342">
    <property type="entry name" value="gram_neg_porins"/>
    <property type="match status" value="1"/>
</dbReference>
<dbReference type="InterPro" id="IPR033900">
    <property type="entry name" value="Gram_neg_porin_domain"/>
</dbReference>
<dbReference type="Proteomes" id="UP000542125">
    <property type="component" value="Unassembled WGS sequence"/>
</dbReference>
<reference evidence="13 14" key="1">
    <citation type="submission" date="2020-07" db="EMBL/GenBank/DDBJ databases">
        <title>Genomic Encyclopedia of Type Strains, Phase IV (KMG-V): Genome sequencing to study the core and pangenomes of soil and plant-associated prokaryotes.</title>
        <authorList>
            <person name="Whitman W."/>
        </authorList>
    </citation>
    <scope>NUCLEOTIDE SEQUENCE [LARGE SCALE GENOMIC DNA]</scope>
    <source>
        <strain evidence="13 14">SAS40</strain>
    </source>
</reference>
<evidence type="ECO:0000256" key="11">
    <source>
        <dbReference type="SAM" id="SignalP"/>
    </source>
</evidence>